<evidence type="ECO:0000256" key="5">
    <source>
        <dbReference type="ARBA" id="ARBA00023136"/>
    </source>
</evidence>
<keyword evidence="2 6" id="KW-1003">Cell membrane</keyword>
<dbReference type="PANTHER" id="PTHR38344">
    <property type="entry name" value="UPF0753 PROTEIN AQ_863"/>
    <property type="match status" value="1"/>
</dbReference>
<dbReference type="GO" id="GO:0008270">
    <property type="term" value="F:zinc ion binding"/>
    <property type="evidence" value="ECO:0007669"/>
    <property type="project" value="UniProtKB-UniRule"/>
</dbReference>
<keyword evidence="9" id="KW-1185">Reference proteome</keyword>
<gene>
    <name evidence="6" type="primary">dabA</name>
    <name evidence="8" type="ORF">SAMN06296036_11479</name>
</gene>
<keyword evidence="4 6" id="KW-0862">Zinc</keyword>
<comment type="function">
    <text evidence="6">Part of an energy-coupled inorganic carbon pump.</text>
</comment>
<feature type="region of interest" description="Disordered" evidence="7">
    <location>
        <begin position="1"/>
        <end position="29"/>
    </location>
</feature>
<feature type="compositionally biased region" description="Basic and acidic residues" evidence="7">
    <location>
        <begin position="1"/>
        <end position="10"/>
    </location>
</feature>
<proteinExistence type="inferred from homology"/>
<accession>A0A1Y6C5H4</accession>
<dbReference type="GO" id="GO:0005886">
    <property type="term" value="C:plasma membrane"/>
    <property type="evidence" value="ECO:0007669"/>
    <property type="project" value="UniProtKB-SubCell"/>
</dbReference>
<name>A0A1Y6C5H4_9BACT</name>
<dbReference type="STRING" id="1513793.SAMN06296036_11479"/>
<feature type="binding site" evidence="6">
    <location>
        <position position="364"/>
    </location>
    <ligand>
        <name>Zn(2+)</name>
        <dbReference type="ChEBI" id="CHEBI:29105"/>
    </ligand>
</feature>
<protein>
    <recommendedName>
        <fullName evidence="6">Probable inorganic carbon transporter subunit DabA</fullName>
    </recommendedName>
</protein>
<evidence type="ECO:0000256" key="4">
    <source>
        <dbReference type="ARBA" id="ARBA00022833"/>
    </source>
</evidence>
<keyword evidence="3 6" id="KW-0479">Metal-binding</keyword>
<dbReference type="PANTHER" id="PTHR38344:SF1">
    <property type="entry name" value="INORGANIC CARBON TRANSPORTER SUBUNIT DABA-RELATED"/>
    <property type="match status" value="1"/>
</dbReference>
<comment type="similarity">
    <text evidence="6">Belongs to the inorganic carbon transporter (TC 9.A.2) DabA family.</text>
</comment>
<dbReference type="Pfam" id="PF10070">
    <property type="entry name" value="DabA"/>
    <property type="match status" value="1"/>
</dbReference>
<feature type="binding site" evidence="6">
    <location>
        <position position="541"/>
    </location>
    <ligand>
        <name>Zn(2+)</name>
        <dbReference type="ChEBI" id="CHEBI:29105"/>
    </ligand>
</feature>
<comment type="subunit">
    <text evidence="6">Forms a complex with DabB.</text>
</comment>
<evidence type="ECO:0000256" key="7">
    <source>
        <dbReference type="SAM" id="MobiDB-lite"/>
    </source>
</evidence>
<dbReference type="EMBL" id="FWZT01000014">
    <property type="protein sequence ID" value="SMF46778.1"/>
    <property type="molecule type" value="Genomic_DNA"/>
</dbReference>
<dbReference type="Proteomes" id="UP000192907">
    <property type="component" value="Unassembled WGS sequence"/>
</dbReference>
<feature type="compositionally biased region" description="Basic and acidic residues" evidence="7">
    <location>
        <begin position="640"/>
        <end position="657"/>
    </location>
</feature>
<evidence type="ECO:0000256" key="1">
    <source>
        <dbReference type="ARBA" id="ARBA00022448"/>
    </source>
</evidence>
<organism evidence="8 9">
    <name type="scientific">Pseudobacteriovorax antillogorgiicola</name>
    <dbReference type="NCBI Taxonomy" id="1513793"/>
    <lineage>
        <taxon>Bacteria</taxon>
        <taxon>Pseudomonadati</taxon>
        <taxon>Bdellovibrionota</taxon>
        <taxon>Oligoflexia</taxon>
        <taxon>Oligoflexales</taxon>
        <taxon>Pseudobacteriovoracaceae</taxon>
        <taxon>Pseudobacteriovorax</taxon>
    </lineage>
</organism>
<evidence type="ECO:0000256" key="3">
    <source>
        <dbReference type="ARBA" id="ARBA00022723"/>
    </source>
</evidence>
<keyword evidence="5 6" id="KW-0472">Membrane</keyword>
<sequence length="838" mass="95507">MKIIHGDARPSGRRTHPRLSYKQSHEPVEEDTVKMNPLDESLKLATPVWPLQNSVAVNPFWFKRDKHINDVFYELEAVFHQSLFMPLAYYQQRYRAGDISEKALQSALEQARQQWPEIPEAAGEFHELTQNTQEASRTFLSFAESLKEDQDIHQLVIEDLSKYCAGYFDSHQANVRYPWQSGSFWEGWFEAQRFDKAMIHSGLPSFPKTVQRFLKSGPEDAISNILIALGIESPFGQYAYLQRLLASMIGWSSQFKYLEWQRDLGYEVSFQARLVEFLAVRIIYDYAVFQEFSERYPSQADSWAHSFNEIDQEIQAPQSFHLVPYVWQLALEFSYQRRVSKQIGKQLVASSRAQAPYKIALCIDVRSEMIRRRIEKVSDEFQTMGFAGFFGAPIDFHRSHEACEGHRLPALIAPAYKLVESPKKQSSELSHAKRFELMYIFSYFKNFRKASLASFLYVELFGILAVGNLILRTWKTLAARITGQDTPARFSSNETEPCIKTAQTHDGQALTLTEKVSRCLTVLKSMGLTRDFGRLVILCGHGATTTNNALASALDCGACGGHAGDINARFMTALLNDEQIRGGLREQGIDIPRETRFVPAVHETVTDKVYLLDEEKIPALYHNDLRKVRKTLHKASMQTSKERQTARSDVLDPQTGRRADNWSEIRPEWGLAGNACFIIAPRDRTASINLGSRAFLHDYDWQADDSFKILEGIMTAPMIVTNWINMQYYGSVALPNYYGAGRKTLHNITGESGVVEGNGGDLRIGLAYESISDGESLTHEPLRLSVYIEAPEDAIESIIERHEAVRELVDHEWLHLLRIESSDGSVFRRTRGGMYRKV</sequence>
<dbReference type="AlphaFoldDB" id="A0A1Y6C5H4"/>
<comment type="subcellular location">
    <subcellularLocation>
        <location evidence="6">Cell membrane</location>
        <topology evidence="6">Peripheral membrane protein</topology>
    </subcellularLocation>
</comment>
<evidence type="ECO:0000313" key="9">
    <source>
        <dbReference type="Proteomes" id="UP000192907"/>
    </source>
</evidence>
<evidence type="ECO:0000256" key="2">
    <source>
        <dbReference type="ARBA" id="ARBA00022475"/>
    </source>
</evidence>
<keyword evidence="1 6" id="KW-0813">Transport</keyword>
<evidence type="ECO:0000256" key="6">
    <source>
        <dbReference type="HAMAP-Rule" id="MF_01871"/>
    </source>
</evidence>
<dbReference type="HAMAP" id="MF_01871">
    <property type="entry name" value="DabA"/>
    <property type="match status" value="1"/>
</dbReference>
<evidence type="ECO:0000313" key="8">
    <source>
        <dbReference type="EMBL" id="SMF46778.1"/>
    </source>
</evidence>
<dbReference type="InterPro" id="IPR018752">
    <property type="entry name" value="DabA"/>
</dbReference>
<comment type="cofactor">
    <cofactor evidence="6">
        <name>Zn(2+)</name>
        <dbReference type="ChEBI" id="CHEBI:29105"/>
    </cofactor>
</comment>
<dbReference type="RefSeq" id="WP_159455457.1">
    <property type="nucleotide sequence ID" value="NZ_FWZT01000014.1"/>
</dbReference>
<reference evidence="9" key="1">
    <citation type="submission" date="2017-04" db="EMBL/GenBank/DDBJ databases">
        <authorList>
            <person name="Varghese N."/>
            <person name="Submissions S."/>
        </authorList>
    </citation>
    <scope>NUCLEOTIDE SEQUENCE [LARGE SCALE GENOMIC DNA]</scope>
    <source>
        <strain evidence="9">RKEM611</strain>
    </source>
</reference>
<feature type="region of interest" description="Disordered" evidence="7">
    <location>
        <begin position="635"/>
        <end position="657"/>
    </location>
</feature>
<feature type="binding site" evidence="6">
    <location>
        <position position="556"/>
    </location>
    <ligand>
        <name>Zn(2+)</name>
        <dbReference type="ChEBI" id="CHEBI:29105"/>
    </ligand>
</feature>
<feature type="binding site" evidence="6">
    <location>
        <position position="362"/>
    </location>
    <ligand>
        <name>Zn(2+)</name>
        <dbReference type="ChEBI" id="CHEBI:29105"/>
    </ligand>
</feature>